<protein>
    <submittedName>
        <fullName evidence="1">Uncharacterized protein</fullName>
    </submittedName>
</protein>
<organism evidence="1 2">
    <name type="scientific">Desulfosarcina ovata subsp. sediminis</name>
    <dbReference type="NCBI Taxonomy" id="885957"/>
    <lineage>
        <taxon>Bacteria</taxon>
        <taxon>Pseudomonadati</taxon>
        <taxon>Thermodesulfobacteriota</taxon>
        <taxon>Desulfobacteria</taxon>
        <taxon>Desulfobacterales</taxon>
        <taxon>Desulfosarcinaceae</taxon>
        <taxon>Desulfosarcina</taxon>
    </lineage>
</organism>
<reference evidence="1 2" key="1">
    <citation type="submission" date="2019-11" db="EMBL/GenBank/DDBJ databases">
        <title>Comparative genomics of hydrocarbon-degrading Desulfosarcina strains.</title>
        <authorList>
            <person name="Watanabe M."/>
            <person name="Kojima H."/>
            <person name="Fukui M."/>
        </authorList>
    </citation>
    <scope>NUCLEOTIDE SEQUENCE [LARGE SCALE GENOMIC DNA]</scope>
    <source>
        <strain evidence="1 2">28bB2T</strain>
    </source>
</reference>
<dbReference type="EMBL" id="AP021876">
    <property type="protein sequence ID" value="BBO83167.1"/>
    <property type="molecule type" value="Genomic_DNA"/>
</dbReference>
<dbReference type="RefSeq" id="WP_155323448.1">
    <property type="nucleotide sequence ID" value="NZ_AP021876.1"/>
</dbReference>
<evidence type="ECO:0000313" key="2">
    <source>
        <dbReference type="Proteomes" id="UP000425960"/>
    </source>
</evidence>
<gene>
    <name evidence="1" type="ORF">DSCO28_37330</name>
</gene>
<evidence type="ECO:0000313" key="1">
    <source>
        <dbReference type="EMBL" id="BBO83167.1"/>
    </source>
</evidence>
<dbReference type="KEGG" id="dov:DSCO28_37330"/>
<dbReference type="Proteomes" id="UP000425960">
    <property type="component" value="Chromosome"/>
</dbReference>
<dbReference type="AlphaFoldDB" id="A0A5K7ZSH0"/>
<proteinExistence type="predicted"/>
<sequence length="80" mass="8995">MIESRFSTEAGQQYASAYDTHYVTKDVNKAFCLYEGIIAAHPDAKEAGYSRSQILNIVNAVVPKNEIMDSLKELARIHFD</sequence>
<name>A0A5K7ZSH0_9BACT</name>
<accession>A0A5K7ZSH0</accession>